<dbReference type="GO" id="GO:0000160">
    <property type="term" value="P:phosphorelay signal transduction system"/>
    <property type="evidence" value="ECO:0007669"/>
    <property type="project" value="InterPro"/>
</dbReference>
<keyword evidence="1 2" id="KW-0597">Phosphoprotein</keyword>
<comment type="caution">
    <text evidence="4">The sequence shown here is derived from an EMBL/GenBank/DDBJ whole genome shotgun (WGS) entry which is preliminary data.</text>
</comment>
<evidence type="ECO:0000313" key="5">
    <source>
        <dbReference type="Proteomes" id="UP000769766"/>
    </source>
</evidence>
<proteinExistence type="predicted"/>
<protein>
    <submittedName>
        <fullName evidence="4">Response regulator</fullName>
    </submittedName>
</protein>
<feature type="domain" description="Response regulatory" evidence="3">
    <location>
        <begin position="3"/>
        <end position="117"/>
    </location>
</feature>
<evidence type="ECO:0000259" key="3">
    <source>
        <dbReference type="PROSITE" id="PS50110"/>
    </source>
</evidence>
<reference evidence="4" key="1">
    <citation type="submission" date="2020-07" db="EMBL/GenBank/DDBJ databases">
        <title>Huge and variable diversity of episymbiotic CPR bacteria and DPANN archaea in groundwater ecosystems.</title>
        <authorList>
            <person name="He C.Y."/>
            <person name="Keren R."/>
            <person name="Whittaker M."/>
            <person name="Farag I.F."/>
            <person name="Doudna J."/>
            <person name="Cate J.H.D."/>
            <person name="Banfield J.F."/>
        </authorList>
    </citation>
    <scope>NUCLEOTIDE SEQUENCE</scope>
    <source>
        <strain evidence="4">NC_groundwater_672_Ag_B-0.1um_62_36</strain>
    </source>
</reference>
<dbReference type="PANTHER" id="PTHR44591">
    <property type="entry name" value="STRESS RESPONSE REGULATOR PROTEIN 1"/>
    <property type="match status" value="1"/>
</dbReference>
<dbReference type="Proteomes" id="UP000769766">
    <property type="component" value="Unassembled WGS sequence"/>
</dbReference>
<dbReference type="Pfam" id="PF00072">
    <property type="entry name" value="Response_reg"/>
    <property type="match status" value="1"/>
</dbReference>
<evidence type="ECO:0000313" key="4">
    <source>
        <dbReference type="EMBL" id="MBI2877368.1"/>
    </source>
</evidence>
<dbReference type="PANTHER" id="PTHR44591:SF3">
    <property type="entry name" value="RESPONSE REGULATORY DOMAIN-CONTAINING PROTEIN"/>
    <property type="match status" value="1"/>
</dbReference>
<evidence type="ECO:0000256" key="2">
    <source>
        <dbReference type="PROSITE-ProRule" id="PRU00169"/>
    </source>
</evidence>
<dbReference type="SUPFAM" id="SSF52172">
    <property type="entry name" value="CheY-like"/>
    <property type="match status" value="1"/>
</dbReference>
<organism evidence="4 5">
    <name type="scientific">Tectimicrobiota bacterium</name>
    <dbReference type="NCBI Taxonomy" id="2528274"/>
    <lineage>
        <taxon>Bacteria</taxon>
        <taxon>Pseudomonadati</taxon>
        <taxon>Nitrospinota/Tectimicrobiota group</taxon>
        <taxon>Candidatus Tectimicrobiota</taxon>
    </lineage>
</organism>
<feature type="modified residue" description="4-aspartylphosphate" evidence="2">
    <location>
        <position position="52"/>
    </location>
</feature>
<dbReference type="SMART" id="SM00448">
    <property type="entry name" value="REC"/>
    <property type="match status" value="1"/>
</dbReference>
<gene>
    <name evidence="4" type="ORF">HYY20_10845</name>
</gene>
<dbReference type="InterPro" id="IPR001789">
    <property type="entry name" value="Sig_transdc_resp-reg_receiver"/>
</dbReference>
<sequence length="120" mass="13679">MAVILVIDDEEAVRESLYEVLSLTGQKVTMASNGREGLDRFQEGNYRLVFTDLAMPEMDGWAVAQAIKEVNPQTRVILVTGWWNQLDEDKLKEHWIDRVVPKPFTIDQIFQAVSEALEGN</sequence>
<dbReference type="CDD" id="cd17546">
    <property type="entry name" value="REC_hyHK_CKI1_RcsC-like"/>
    <property type="match status" value="1"/>
</dbReference>
<accession>A0A932CQ26</accession>
<dbReference type="PROSITE" id="PS50110">
    <property type="entry name" value="RESPONSE_REGULATORY"/>
    <property type="match status" value="1"/>
</dbReference>
<dbReference type="InterPro" id="IPR011006">
    <property type="entry name" value="CheY-like_superfamily"/>
</dbReference>
<evidence type="ECO:0000256" key="1">
    <source>
        <dbReference type="ARBA" id="ARBA00022553"/>
    </source>
</evidence>
<dbReference type="AlphaFoldDB" id="A0A932CQ26"/>
<name>A0A932CQ26_UNCTE</name>
<dbReference type="EMBL" id="JACPRF010000331">
    <property type="protein sequence ID" value="MBI2877368.1"/>
    <property type="molecule type" value="Genomic_DNA"/>
</dbReference>
<dbReference type="Gene3D" id="3.40.50.2300">
    <property type="match status" value="1"/>
</dbReference>
<dbReference type="InterPro" id="IPR050595">
    <property type="entry name" value="Bact_response_regulator"/>
</dbReference>